<dbReference type="Gene3D" id="3.40.50.300">
    <property type="entry name" value="P-loop containing nucleotide triphosphate hydrolases"/>
    <property type="match status" value="1"/>
</dbReference>
<feature type="compositionally biased region" description="Polar residues" evidence="2">
    <location>
        <begin position="124"/>
        <end position="136"/>
    </location>
</feature>
<organism evidence="5 6">
    <name type="scientific">Cardiosporidium cionae</name>
    <dbReference type="NCBI Taxonomy" id="476202"/>
    <lineage>
        <taxon>Eukaryota</taxon>
        <taxon>Sar</taxon>
        <taxon>Alveolata</taxon>
        <taxon>Apicomplexa</taxon>
        <taxon>Aconoidasida</taxon>
        <taxon>Nephromycida</taxon>
        <taxon>Cardiosporidium</taxon>
    </lineage>
</organism>
<feature type="compositionally biased region" description="Low complexity" evidence="2">
    <location>
        <begin position="477"/>
        <end position="492"/>
    </location>
</feature>
<feature type="domain" description="Helicase ATP-binding" evidence="3">
    <location>
        <begin position="1007"/>
        <end position="1177"/>
    </location>
</feature>
<dbReference type="PROSITE" id="PS51192">
    <property type="entry name" value="HELICASE_ATP_BIND_1"/>
    <property type="match status" value="1"/>
</dbReference>
<feature type="region of interest" description="Disordered" evidence="2">
    <location>
        <begin position="240"/>
        <end position="287"/>
    </location>
</feature>
<dbReference type="InterPro" id="IPR000330">
    <property type="entry name" value="SNF2_N"/>
</dbReference>
<keyword evidence="1" id="KW-0378">Hydrolase</keyword>
<feature type="domain" description="Helicase C-terminal" evidence="4">
    <location>
        <begin position="1307"/>
        <end position="1456"/>
    </location>
</feature>
<feature type="region of interest" description="Disordered" evidence="2">
    <location>
        <begin position="61"/>
        <end position="85"/>
    </location>
</feature>
<feature type="region of interest" description="Disordered" evidence="2">
    <location>
        <begin position="124"/>
        <end position="145"/>
    </location>
</feature>
<protein>
    <submittedName>
        <fullName evidence="5">SWI2/SNF2 Brahma-like</fullName>
    </submittedName>
</protein>
<dbReference type="Pfam" id="PF00176">
    <property type="entry name" value="SNF2-rel_dom"/>
    <property type="match status" value="1"/>
</dbReference>
<dbReference type="SUPFAM" id="SSF52540">
    <property type="entry name" value="P-loop containing nucleoside triphosphate hydrolases"/>
    <property type="match status" value="2"/>
</dbReference>
<proteinExistence type="predicted"/>
<feature type="region of interest" description="Disordered" evidence="2">
    <location>
        <begin position="319"/>
        <end position="345"/>
    </location>
</feature>
<accession>A0ABQ7J8U0</accession>
<dbReference type="SMART" id="SM00487">
    <property type="entry name" value="DEXDc"/>
    <property type="match status" value="1"/>
</dbReference>
<dbReference type="PROSITE" id="PS51194">
    <property type="entry name" value="HELICASE_CTER"/>
    <property type="match status" value="1"/>
</dbReference>
<name>A0ABQ7J8U0_9APIC</name>
<keyword evidence="6" id="KW-1185">Reference proteome</keyword>
<gene>
    <name evidence="5" type="ORF">IE077_003186</name>
</gene>
<evidence type="ECO:0000259" key="3">
    <source>
        <dbReference type="PROSITE" id="PS51192"/>
    </source>
</evidence>
<dbReference type="Proteomes" id="UP000823046">
    <property type="component" value="Unassembled WGS sequence"/>
</dbReference>
<dbReference type="SMART" id="SM00490">
    <property type="entry name" value="HELICc"/>
    <property type="match status" value="1"/>
</dbReference>
<feature type="region of interest" description="Disordered" evidence="2">
    <location>
        <begin position="186"/>
        <end position="224"/>
    </location>
</feature>
<dbReference type="CDD" id="cd18793">
    <property type="entry name" value="SF2_C_SNF"/>
    <property type="match status" value="1"/>
</dbReference>
<feature type="compositionally biased region" description="Polar residues" evidence="2">
    <location>
        <begin position="61"/>
        <end position="72"/>
    </location>
</feature>
<evidence type="ECO:0000256" key="2">
    <source>
        <dbReference type="SAM" id="MobiDB-lite"/>
    </source>
</evidence>
<feature type="compositionally biased region" description="Polar residues" evidence="2">
    <location>
        <begin position="1"/>
        <end position="12"/>
    </location>
</feature>
<dbReference type="PANTHER" id="PTHR10799">
    <property type="entry name" value="SNF2/RAD54 HELICASE FAMILY"/>
    <property type="match status" value="1"/>
</dbReference>
<dbReference type="EMBL" id="JADAQX010000390">
    <property type="protein sequence ID" value="KAF8820418.1"/>
    <property type="molecule type" value="Genomic_DNA"/>
</dbReference>
<feature type="compositionally biased region" description="Low complexity" evidence="2">
    <location>
        <begin position="375"/>
        <end position="406"/>
    </location>
</feature>
<feature type="region of interest" description="Disordered" evidence="2">
    <location>
        <begin position="375"/>
        <end position="423"/>
    </location>
</feature>
<feature type="region of interest" description="Disordered" evidence="2">
    <location>
        <begin position="1"/>
        <end position="37"/>
    </location>
</feature>
<dbReference type="InterPro" id="IPR014001">
    <property type="entry name" value="Helicase_ATP-bd"/>
</dbReference>
<dbReference type="Pfam" id="PF00271">
    <property type="entry name" value="Helicase_C"/>
    <property type="match status" value="1"/>
</dbReference>
<evidence type="ECO:0000313" key="5">
    <source>
        <dbReference type="EMBL" id="KAF8820418.1"/>
    </source>
</evidence>
<feature type="region of interest" description="Disordered" evidence="2">
    <location>
        <begin position="447"/>
        <end position="542"/>
    </location>
</feature>
<dbReference type="InterPro" id="IPR049730">
    <property type="entry name" value="SNF2/RAD54-like_C"/>
</dbReference>
<sequence length="1471" mass="164326">MAESQNLTSMERSGSALPPGPTWRALSLPAQSSQPINESVLQTSQGMLPSLIRPMYARSTVPSSGEYGQNTAPFPPQQARLSSHSFPSPVPTLYPPNYSPSSMWPVNLPSAGYAYYHPHSNSTTSHGQIVTTSQPSVMGEPQGRPPSNAMMHASAGTPMYWNPSNSSTVYYPSGPTTAIGTSLPFSHPHRFKNDGEGAQPPSGARSPFPVKDTETRMEGASCQSEASSFLGHTYPASSSMFYQTQGGGGLHHPPSIHTPVEGGGDGPSFNPSRGTDQNSQHSYHYGRMPSPPSKVQYYFPSSTSAANFHPSLPIGMSSSAALARPPPSTFASTHSESSHLPYPPVHAIESHPPSYYFSGKNTSHLASHIPSSTIISSLSSPPPTASSSLLSTFQDSSRSAEEATSASHRRVGGPPPSSHTLYRPIASTSSSLQGEGLPWHSLYNPYSHSERPRASGPPLPREISYGPPSNGYLYGQPSPSLRAVSSSSTLPSNPGVTKGGESASPFSSLPPSSDSRREKEKRIPSSPVKPPSFVSSQEGRGVAPNPSIHNVEGFFPAFCKILYDMSQQGVLPQDKRGRALLSIFEWLSKQPSERESPYLYFQQHQFEHFVCQMKAYIHLIITHSPLSEDLLHSCRLKPLWGFRYNTAYVEEFLSKMPATASRPPTGNPATQVKTSPSSTFSPLEMWCNLQEKSGQGCFDAYVQRLSESPSPLASPPIASPPQDSMALKTEIEVPSQTLSLQLSSSHISPLPSFTVTKDTTASLSSIVPLIQLRALKLANFQDVLRQEICIRRFLEESPPNLPPLQHCGFKITRKTKSLRISREEGEKFVQQRQHLIQGRRQFIGEIVEHSRKYFAAQRDNVRSSKKVVAAVLRHFTSLQKKEELTEQFEQKSRLDALKAHDEVGYLKLLKEAKNERLLTLLHQTEESMRQIGNLVIEQRERDGLTVKNENLSTLEGNSEEAFNSLIRSKERYYHLTHTINEKIVELPKCLKGGNLRSYQLRGLNWLVSLYNNGLNGILADAMGLGKTVQTVSLLAYLYEFKGVHGPHLIVAPLSTLHGNWVNEFNRWLPGMVKCVYEGQKEWRKSLRSKWFGSNNDPQFQVLLTTDAFVIRDKSYLRKFEWEYLIVDEAHRLKNPNSKLVRTLNQGFNVKRRVALTGTPLQNDLQELWALLNFLMPRIFCSAQTFDDWFNAPLVNPRKSKEEPEHVLAMTEEEKLLIIDRLHKVLRPFLLRREKAEVADEVPSKQEQVLWCPLSGVQRRLYNVILENPAGQNRMVQLRKVCNHPYLYTSRDVPSDESIIRTCGKFVMLDNILTKFKATNHRVLIFSQMTRLLDLLEIYLNMRSFTFLRMDGNTPGEMRQINLQLFNQKDSPYFVFILSTKAGGLGINLQSADTVIIFDSDWNPQNDEQAQSRAHRIGQTREVLTIRFITPDSIEETISEAAGIKLDQDALVIKSGMFHGHQFDMENERKEQ</sequence>
<dbReference type="InterPro" id="IPR001650">
    <property type="entry name" value="Helicase_C-like"/>
</dbReference>
<reference evidence="5 6" key="1">
    <citation type="journal article" date="2020" name="bioRxiv">
        <title>Metabolic contributions of an alphaproteobacterial endosymbiont in the apicomplexan Cardiosporidium cionae.</title>
        <authorList>
            <person name="Hunter E.S."/>
            <person name="Paight C.J."/>
            <person name="Lane C.E."/>
        </authorList>
    </citation>
    <scope>NUCLEOTIDE SEQUENCE [LARGE SCALE GENOMIC DNA]</scope>
    <source>
        <strain evidence="5">ESH_2018</strain>
    </source>
</reference>
<feature type="compositionally biased region" description="Low complexity" evidence="2">
    <location>
        <begin position="502"/>
        <end position="513"/>
    </location>
</feature>
<feature type="compositionally biased region" description="Polar residues" evidence="2">
    <location>
        <begin position="269"/>
        <end position="282"/>
    </location>
</feature>
<feature type="compositionally biased region" description="Basic and acidic residues" evidence="2">
    <location>
        <begin position="514"/>
        <end position="523"/>
    </location>
</feature>
<dbReference type="InterPro" id="IPR038718">
    <property type="entry name" value="SNF2-like_sf"/>
</dbReference>
<evidence type="ECO:0000259" key="4">
    <source>
        <dbReference type="PROSITE" id="PS51194"/>
    </source>
</evidence>
<comment type="caution">
    <text evidence="5">The sequence shown here is derived from an EMBL/GenBank/DDBJ whole genome shotgun (WGS) entry which is preliminary data.</text>
</comment>
<evidence type="ECO:0000256" key="1">
    <source>
        <dbReference type="ARBA" id="ARBA00022801"/>
    </source>
</evidence>
<evidence type="ECO:0000313" key="6">
    <source>
        <dbReference type="Proteomes" id="UP000823046"/>
    </source>
</evidence>
<dbReference type="InterPro" id="IPR027417">
    <property type="entry name" value="P-loop_NTPase"/>
</dbReference>
<dbReference type="Gene3D" id="3.40.50.10810">
    <property type="entry name" value="Tandem AAA-ATPase domain"/>
    <property type="match status" value="1"/>
</dbReference>